<keyword evidence="3" id="KW-1185">Reference proteome</keyword>
<gene>
    <name evidence="2" type="ORF">TASK_LOCUS9053</name>
</gene>
<evidence type="ECO:0000313" key="2">
    <source>
        <dbReference type="EMBL" id="VDK41621.1"/>
    </source>
</evidence>
<dbReference type="GO" id="GO:0005797">
    <property type="term" value="C:Golgi medial cisterna"/>
    <property type="evidence" value="ECO:0007669"/>
    <property type="project" value="TreeGrafter"/>
</dbReference>
<evidence type="ECO:0000313" key="4">
    <source>
        <dbReference type="WBParaSite" id="TASK_0000905201-mRNA-1"/>
    </source>
</evidence>
<feature type="region of interest" description="Disordered" evidence="1">
    <location>
        <begin position="799"/>
        <end position="844"/>
    </location>
</feature>
<evidence type="ECO:0000256" key="1">
    <source>
        <dbReference type="SAM" id="MobiDB-lite"/>
    </source>
</evidence>
<reference evidence="4" key="1">
    <citation type="submission" date="2017-02" db="UniProtKB">
        <authorList>
            <consortium name="WormBaseParasite"/>
        </authorList>
    </citation>
    <scope>IDENTIFICATION</scope>
</reference>
<dbReference type="WBParaSite" id="TASK_0000905201-mRNA-1">
    <property type="protein sequence ID" value="TASK_0000905201-mRNA-1"/>
    <property type="gene ID" value="TASK_0000905201"/>
</dbReference>
<feature type="region of interest" description="Disordered" evidence="1">
    <location>
        <begin position="679"/>
        <end position="745"/>
    </location>
</feature>
<dbReference type="InterPro" id="IPR026705">
    <property type="entry name" value="Hid-1/Ecm30"/>
</dbReference>
<feature type="compositionally biased region" description="Basic and acidic residues" evidence="1">
    <location>
        <begin position="709"/>
        <end position="719"/>
    </location>
</feature>
<feature type="compositionally biased region" description="Polar residues" evidence="1">
    <location>
        <begin position="625"/>
        <end position="635"/>
    </location>
</feature>
<reference evidence="2 3" key="2">
    <citation type="submission" date="2018-11" db="EMBL/GenBank/DDBJ databases">
        <authorList>
            <consortium name="Pathogen Informatics"/>
        </authorList>
    </citation>
    <scope>NUCLEOTIDE SEQUENCE [LARGE SCALE GENOMIC DNA]</scope>
</reference>
<dbReference type="PANTHER" id="PTHR21575:SF12">
    <property type="entry name" value="PROTEIN HID1"/>
    <property type="match status" value="1"/>
</dbReference>
<protein>
    <submittedName>
        <fullName evidence="4">Protein HID1</fullName>
    </submittedName>
</protein>
<dbReference type="Proteomes" id="UP000282613">
    <property type="component" value="Unassembled WGS sequence"/>
</dbReference>
<name>A0A0R3WE30_TAEAS</name>
<feature type="region of interest" description="Disordered" evidence="1">
    <location>
        <begin position="570"/>
        <end position="664"/>
    </location>
</feature>
<dbReference type="GO" id="GO:0000138">
    <property type="term" value="C:Golgi trans cisterna"/>
    <property type="evidence" value="ECO:0007669"/>
    <property type="project" value="TreeGrafter"/>
</dbReference>
<dbReference type="AlphaFoldDB" id="A0A0R3WE30"/>
<dbReference type="OrthoDB" id="432953at2759"/>
<feature type="compositionally biased region" description="Basic and acidic residues" evidence="1">
    <location>
        <begin position="641"/>
        <end position="657"/>
    </location>
</feature>
<dbReference type="Pfam" id="PF12722">
    <property type="entry name" value="Hid1"/>
    <property type="match status" value="2"/>
</dbReference>
<feature type="compositionally biased region" description="Polar residues" evidence="1">
    <location>
        <begin position="679"/>
        <end position="697"/>
    </location>
</feature>
<organism evidence="4">
    <name type="scientific">Taenia asiatica</name>
    <name type="common">Asian tapeworm</name>
    <dbReference type="NCBI Taxonomy" id="60517"/>
    <lineage>
        <taxon>Eukaryota</taxon>
        <taxon>Metazoa</taxon>
        <taxon>Spiralia</taxon>
        <taxon>Lophotrochozoa</taxon>
        <taxon>Platyhelminthes</taxon>
        <taxon>Cestoda</taxon>
        <taxon>Eucestoda</taxon>
        <taxon>Cyclophyllidea</taxon>
        <taxon>Taeniidae</taxon>
        <taxon>Taenia</taxon>
    </lineage>
</organism>
<accession>A0A0R3WE30</accession>
<dbReference type="EMBL" id="UYRS01018970">
    <property type="protein sequence ID" value="VDK41621.1"/>
    <property type="molecule type" value="Genomic_DNA"/>
</dbReference>
<evidence type="ECO:0000313" key="3">
    <source>
        <dbReference type="Proteomes" id="UP000282613"/>
    </source>
</evidence>
<feature type="compositionally biased region" description="Acidic residues" evidence="1">
    <location>
        <begin position="599"/>
        <end position="609"/>
    </location>
</feature>
<proteinExistence type="predicted"/>
<dbReference type="STRING" id="60517.A0A0R3WE30"/>
<feature type="compositionally biased region" description="Low complexity" evidence="1">
    <location>
        <begin position="721"/>
        <end position="745"/>
    </location>
</feature>
<dbReference type="GO" id="GO:0016020">
    <property type="term" value="C:membrane"/>
    <property type="evidence" value="ECO:0007669"/>
    <property type="project" value="TreeGrafter"/>
</dbReference>
<feature type="compositionally biased region" description="Basic and acidic residues" evidence="1">
    <location>
        <begin position="799"/>
        <end position="820"/>
    </location>
</feature>
<sequence length="960" mass="107205">MGSGQSSLSYRTAFVELTNKTQPIDAHNDEFWDQFWCGGPTCISDMFASVPGNEIRTLREESPGNLATLCYKAVERLAQIAEASFPTTQDQQTAINCVRLLTRIIPYIFEVPEWRPFFWSVLPAQPDSSLDAANSVPLAQTLVSSLCDLLFCPDFTVHSLSKSGPENAEDMHTIDSCEYIWEAGVGFAQSPPQNAQHDANRTEIIRLLLVCFSETMYLTQDEARSEVNRWIAFFSGPENRHVLPLFTSLLNIVCAYNPASSSLPYNHLVFTDTREPLVEAALQMLCVTLEADTRNLDGGKTPPDSITSDSSGSNLFLNYMFRIHRDEDFSFIIDGITRLLNNPLAQTYLPGSAKKVQMHQELLILFWRICDINKKFMHYVLKSSRVLDVLVPILYHLNKAKNDKSQLGLMHIGVFIILLLSGERNFGVRLNKPYANQSAFDITVFTGNHADLLIIVFHKIITTGHQCLQPLFDCLITIINNVSPYVKSLSMVSASKLMHLTEAFSQPWFLFSSPNNHQLLRCILEAFNNIIQYQFDGNSSLVYSIIRKRQVFYRLADLPATDEKIREVLAKHSGPRQHFEAPPDTDEEDEVEVQKEEGGEVEGSDDVFESEAREEGSGSVPANIGRSSQAASSNNDETEEVPSREGKGREVESETKNGDAVAAGEDSVEIARQMSASGGLQTSLVGTPSLASMTDSRSAVGETMSALSGDHHLHSHEEEGSSSSSRTQAAVSDSATGSSSTEATGSRQLEATFATDVVCEITHFYFLPHLCNCTIESHWSIIPLLLFILFLAQTEKDAETTDPKKNECKTQEGGEKEKVVRGTTKTSTEKEGAGGSNGNSHRRLTSTVPWRPTARWVDSWRRKLPLHIIMRLLQVLVPQVEKMCIEKSLKDEPEILNFLKNGTLVGLLPVPHPILIRKYQSNVGTAVWFRTYIWGVVYLRNSDPPIWFDTNVRLFEVQRT</sequence>
<dbReference type="PANTHER" id="PTHR21575">
    <property type="entry name" value="PROTEIN HID1"/>
    <property type="match status" value="1"/>
</dbReference>